<reference evidence="10" key="1">
    <citation type="journal article" date="2023" name="IMA Fungus">
        <title>Comparative genomic study of the Penicillium genus elucidates a diverse pangenome and 15 lateral gene transfer events.</title>
        <authorList>
            <person name="Petersen C."/>
            <person name="Sorensen T."/>
            <person name="Nielsen M.R."/>
            <person name="Sondergaard T.E."/>
            <person name="Sorensen J.L."/>
            <person name="Fitzpatrick D.A."/>
            <person name="Frisvad J.C."/>
            <person name="Nielsen K.L."/>
        </authorList>
    </citation>
    <scope>NUCLEOTIDE SEQUENCE</scope>
    <source>
        <strain evidence="10">IBT 17514</strain>
    </source>
</reference>
<evidence type="ECO:0000259" key="9">
    <source>
        <dbReference type="PROSITE" id="PS50048"/>
    </source>
</evidence>
<comment type="subcellular location">
    <subcellularLocation>
        <location evidence="1">Nucleus</location>
    </subcellularLocation>
</comment>
<evidence type="ECO:0000256" key="4">
    <source>
        <dbReference type="ARBA" id="ARBA00023015"/>
    </source>
</evidence>
<dbReference type="Proteomes" id="UP001215712">
    <property type="component" value="Unassembled WGS sequence"/>
</dbReference>
<gene>
    <name evidence="10" type="ORF">N7493_008545</name>
</gene>
<dbReference type="GO" id="GO:0045944">
    <property type="term" value="P:positive regulation of transcription by RNA polymerase II"/>
    <property type="evidence" value="ECO:0007669"/>
    <property type="project" value="TreeGrafter"/>
</dbReference>
<dbReference type="PROSITE" id="PS50048">
    <property type="entry name" value="ZN2_CY6_FUNGAL_2"/>
    <property type="match status" value="1"/>
</dbReference>
<dbReference type="GO" id="GO:0000981">
    <property type="term" value="F:DNA-binding transcription factor activity, RNA polymerase II-specific"/>
    <property type="evidence" value="ECO:0007669"/>
    <property type="project" value="InterPro"/>
</dbReference>
<dbReference type="PANTHER" id="PTHR47782">
    <property type="entry name" value="ZN(II)2CYS6 TRANSCRIPTION FACTOR (EUROFUNG)-RELATED"/>
    <property type="match status" value="1"/>
</dbReference>
<evidence type="ECO:0000256" key="2">
    <source>
        <dbReference type="ARBA" id="ARBA00022723"/>
    </source>
</evidence>
<dbReference type="InterPro" id="IPR036864">
    <property type="entry name" value="Zn2-C6_fun-type_DNA-bd_sf"/>
</dbReference>
<dbReference type="PANTHER" id="PTHR47782:SF12">
    <property type="entry name" value="ZN(II)2CYS6 TRANSCRIPTION FACTOR (EUROFUNG)"/>
    <property type="match status" value="1"/>
</dbReference>
<feature type="domain" description="Zn(2)-C6 fungal-type" evidence="9">
    <location>
        <begin position="3"/>
        <end position="33"/>
    </location>
</feature>
<dbReference type="CDD" id="cd00067">
    <property type="entry name" value="GAL4"/>
    <property type="match status" value="1"/>
</dbReference>
<accession>A0AAD6MTT6</accession>
<evidence type="ECO:0000256" key="7">
    <source>
        <dbReference type="ARBA" id="ARBA00023242"/>
    </source>
</evidence>
<feature type="coiled-coil region" evidence="8">
    <location>
        <begin position="47"/>
        <end position="74"/>
    </location>
</feature>
<keyword evidence="2" id="KW-0479">Metal-binding</keyword>
<sequence>MQACDRCRRRKSKCDRLKPSCRLCSKAGAICVYTDRSKEPTVRRDIVEKLELRLRQAEQDNRELKAKLETFASNTSNVNNNIPSPANERRNEVSDEVSFLSLNAGGERQYLGSTSGLLLANLLKSAIEADKSSETPRPQILRPVRVSANSTLINEASSPPPESLARDLHDAFFKHDHICYPILSEELAMANLGQVYADQSL</sequence>
<evidence type="ECO:0000256" key="6">
    <source>
        <dbReference type="ARBA" id="ARBA00023163"/>
    </source>
</evidence>
<dbReference type="GO" id="GO:0008270">
    <property type="term" value="F:zinc ion binding"/>
    <property type="evidence" value="ECO:0007669"/>
    <property type="project" value="InterPro"/>
</dbReference>
<dbReference type="EMBL" id="JAQJAN010000012">
    <property type="protein sequence ID" value="KAJ5716634.1"/>
    <property type="molecule type" value="Genomic_DNA"/>
</dbReference>
<evidence type="ECO:0000256" key="8">
    <source>
        <dbReference type="SAM" id="Coils"/>
    </source>
</evidence>
<keyword evidence="6" id="KW-0804">Transcription</keyword>
<proteinExistence type="predicted"/>
<protein>
    <recommendedName>
        <fullName evidence="9">Zn(2)-C6 fungal-type domain-containing protein</fullName>
    </recommendedName>
</protein>
<dbReference type="GO" id="GO:0043565">
    <property type="term" value="F:sequence-specific DNA binding"/>
    <property type="evidence" value="ECO:0007669"/>
    <property type="project" value="TreeGrafter"/>
</dbReference>
<evidence type="ECO:0000256" key="3">
    <source>
        <dbReference type="ARBA" id="ARBA00022833"/>
    </source>
</evidence>
<organism evidence="10 11">
    <name type="scientific">Penicillium malachiteum</name>
    <dbReference type="NCBI Taxonomy" id="1324776"/>
    <lineage>
        <taxon>Eukaryota</taxon>
        <taxon>Fungi</taxon>
        <taxon>Dikarya</taxon>
        <taxon>Ascomycota</taxon>
        <taxon>Pezizomycotina</taxon>
        <taxon>Eurotiomycetes</taxon>
        <taxon>Eurotiomycetidae</taxon>
        <taxon>Eurotiales</taxon>
        <taxon>Aspergillaceae</taxon>
        <taxon>Penicillium</taxon>
    </lineage>
</organism>
<evidence type="ECO:0000256" key="5">
    <source>
        <dbReference type="ARBA" id="ARBA00023125"/>
    </source>
</evidence>
<evidence type="ECO:0000256" key="1">
    <source>
        <dbReference type="ARBA" id="ARBA00004123"/>
    </source>
</evidence>
<keyword evidence="3" id="KW-0862">Zinc</keyword>
<dbReference type="InterPro" id="IPR052202">
    <property type="entry name" value="Yeast_MetPath_Reg"/>
</dbReference>
<name>A0AAD6MTT6_9EURO</name>
<dbReference type="Gene3D" id="4.10.240.10">
    <property type="entry name" value="Zn(2)-C6 fungal-type DNA-binding domain"/>
    <property type="match status" value="1"/>
</dbReference>
<dbReference type="Pfam" id="PF00172">
    <property type="entry name" value="Zn_clus"/>
    <property type="match status" value="1"/>
</dbReference>
<dbReference type="AlphaFoldDB" id="A0AAD6MTT6"/>
<dbReference type="SUPFAM" id="SSF57701">
    <property type="entry name" value="Zn2/Cys6 DNA-binding domain"/>
    <property type="match status" value="1"/>
</dbReference>
<keyword evidence="7" id="KW-0539">Nucleus</keyword>
<dbReference type="InterPro" id="IPR001138">
    <property type="entry name" value="Zn2Cys6_DnaBD"/>
</dbReference>
<evidence type="ECO:0000313" key="11">
    <source>
        <dbReference type="Proteomes" id="UP001215712"/>
    </source>
</evidence>
<dbReference type="SMART" id="SM00066">
    <property type="entry name" value="GAL4"/>
    <property type="match status" value="1"/>
</dbReference>
<dbReference type="GO" id="GO:0005634">
    <property type="term" value="C:nucleus"/>
    <property type="evidence" value="ECO:0007669"/>
    <property type="project" value="UniProtKB-SubCell"/>
</dbReference>
<keyword evidence="4" id="KW-0805">Transcription regulation</keyword>
<keyword evidence="11" id="KW-1185">Reference proteome</keyword>
<comment type="caution">
    <text evidence="10">The sequence shown here is derived from an EMBL/GenBank/DDBJ whole genome shotgun (WGS) entry which is preliminary data.</text>
</comment>
<evidence type="ECO:0000313" key="10">
    <source>
        <dbReference type="EMBL" id="KAJ5716634.1"/>
    </source>
</evidence>
<keyword evidence="8" id="KW-0175">Coiled coil</keyword>
<dbReference type="PROSITE" id="PS00463">
    <property type="entry name" value="ZN2_CY6_FUNGAL_1"/>
    <property type="match status" value="1"/>
</dbReference>
<keyword evidence="5" id="KW-0238">DNA-binding</keyword>
<reference evidence="10" key="2">
    <citation type="submission" date="2023-01" db="EMBL/GenBank/DDBJ databases">
        <authorList>
            <person name="Petersen C."/>
        </authorList>
    </citation>
    <scope>NUCLEOTIDE SEQUENCE</scope>
    <source>
        <strain evidence="10">IBT 17514</strain>
    </source>
</reference>